<evidence type="ECO:0000256" key="2">
    <source>
        <dbReference type="ARBA" id="ARBA00022603"/>
    </source>
</evidence>
<dbReference type="Gene3D" id="3.40.50.150">
    <property type="entry name" value="Vaccinia Virus protein VP39"/>
    <property type="match status" value="1"/>
</dbReference>
<name>A0A426U0E4_9CHLR</name>
<dbReference type="PANTHER" id="PTHR13370">
    <property type="entry name" value="RNA METHYLASE-RELATED"/>
    <property type="match status" value="1"/>
</dbReference>
<dbReference type="GO" id="GO:0005737">
    <property type="term" value="C:cytoplasm"/>
    <property type="evidence" value="ECO:0007669"/>
    <property type="project" value="TreeGrafter"/>
</dbReference>
<dbReference type="InterPro" id="IPR002052">
    <property type="entry name" value="DNA_methylase_N6_adenine_CS"/>
</dbReference>
<evidence type="ECO:0000313" key="6">
    <source>
        <dbReference type="EMBL" id="RRR72399.1"/>
    </source>
</evidence>
<protein>
    <submittedName>
        <fullName evidence="6">Site-specific DNA-methyltransferase</fullName>
    </submittedName>
</protein>
<dbReference type="PROSITE" id="PS00092">
    <property type="entry name" value="N6_MTASE"/>
    <property type="match status" value="1"/>
</dbReference>
<evidence type="ECO:0000313" key="7">
    <source>
        <dbReference type="Proteomes" id="UP000280307"/>
    </source>
</evidence>
<keyword evidence="4" id="KW-0949">S-adenosyl-L-methionine</keyword>
<evidence type="ECO:0000256" key="1">
    <source>
        <dbReference type="ARBA" id="ARBA00006594"/>
    </source>
</evidence>
<reference evidence="6 7" key="1">
    <citation type="submission" date="2018-12" db="EMBL/GenBank/DDBJ databases">
        <title>Genome Sequence of Candidatus Viridilinea halotolerans isolated from saline sulfide-rich spring.</title>
        <authorList>
            <person name="Grouzdev D.S."/>
            <person name="Burganskaya E.I."/>
            <person name="Krutkina M.S."/>
            <person name="Sukhacheva M.V."/>
            <person name="Gorlenko V.M."/>
        </authorList>
    </citation>
    <scope>NUCLEOTIDE SEQUENCE [LARGE SCALE GENOMIC DNA]</scope>
    <source>
        <strain evidence="6">Chok-6</strain>
    </source>
</reference>
<dbReference type="SUPFAM" id="SSF53335">
    <property type="entry name" value="S-adenosyl-L-methionine-dependent methyltransferases"/>
    <property type="match status" value="1"/>
</dbReference>
<feature type="domain" description="DNA methylase N-4/N-6" evidence="5">
    <location>
        <begin position="191"/>
        <end position="520"/>
    </location>
</feature>
<dbReference type="GO" id="GO:0003677">
    <property type="term" value="F:DNA binding"/>
    <property type="evidence" value="ECO:0007669"/>
    <property type="project" value="InterPro"/>
</dbReference>
<keyword evidence="2 6" id="KW-0489">Methyltransferase</keyword>
<sequence>MPRKATKPIPVNNDAVSTVSTYRHEATRKNIPPAGLAAQGKIAEVPKVRYAYDPHLPPELRFDPTGAADHLLELLEAARTRTLTAAETALLAEALRNQQPWLEWAGKRERRALEVDPVALHIHERVSAQAILKVAAREQVQRSLFADPEQEYREAVRFYQHDVNWANRMILGDSLQVMASLARRENLAGKVQMIYIDPPYGIKFGSNFQPEIGRRDVKDKESDLTREPEMVRAYRDTWTLGVHSYLSYLRDRLVVARELLADSGSVFVQISDENLHRVRAVMDEAFGVENCVSVITFAKTSSATGNHIASAVDYLIWYAKDIKKLKYNRIFKSKSIENDVGERFTRVELPDGTRRFMLPEERNDVENLPAWSRIYRHDNLTSQSGSDSTNFPVTADGVTITPNRGYWKTNQTGMRRLVLAHRIAAPSPNSLAYVRFIEDFPVSIISNIWTDTITGAFTDTKVYVVQTNTKVIQRCILMTTDPGDLVLDPTCGSGTTAYVAEQWGRRWITVDTSRVALALARQRMLTASFPMYKVKNGEVDGAPNPDAGFVYKTVPHITLKSIAQNVALDAIFARHQPLLDQRLAALNQALQVVTPELRQRLRTKLLLKQKQQGKRAISDADTRRWELPKKHWEAWQVPFDSDEEWPPALQQALQDYRAAWRAKMDEVNAAIAANAEQEELVDQPDVVRGVTRVAGPYTIESVLPAALTLDASPIGGEPDELESFDAPAARSSATNAEAHLDKILRLLKADGVRFPNNRVVRFVRLEPLVSGTYLHAEGEWASDEDMPRRVAVSVGPEHGAVTAMQVEEALRHAYRRAYDDLVFAGFSFDATAQGVIQDDTNPQVRCHLAHIRPDMVMDGLLKEAPNAQLFTVFGQPRTSLRQLPDGEYEIEMEGVDIYNPVENTILPTSASKVAAWFLDSDYDGRTFCITQAFFPDKSAWAKIARALKGVIDEQSFGALSGTTSLPFPIGKHRRAAVKVIDPRGNEVLRVHSLDETSY</sequence>
<dbReference type="PANTHER" id="PTHR13370:SF16">
    <property type="entry name" value="SITE-SPECIFIC DNA-METHYLTRANSFERASE (ADENINE-SPECIFIC)"/>
    <property type="match status" value="1"/>
</dbReference>
<dbReference type="AlphaFoldDB" id="A0A426U0E4"/>
<dbReference type="EMBL" id="RSAS01000395">
    <property type="protein sequence ID" value="RRR72399.1"/>
    <property type="molecule type" value="Genomic_DNA"/>
</dbReference>
<evidence type="ECO:0000256" key="3">
    <source>
        <dbReference type="ARBA" id="ARBA00022679"/>
    </source>
</evidence>
<dbReference type="Proteomes" id="UP000280307">
    <property type="component" value="Unassembled WGS sequence"/>
</dbReference>
<dbReference type="PRINTS" id="PR00506">
    <property type="entry name" value="D21N6MTFRASE"/>
</dbReference>
<evidence type="ECO:0000256" key="4">
    <source>
        <dbReference type="ARBA" id="ARBA00022691"/>
    </source>
</evidence>
<evidence type="ECO:0000259" key="5">
    <source>
        <dbReference type="Pfam" id="PF01555"/>
    </source>
</evidence>
<gene>
    <name evidence="6" type="ORF">EI684_10155</name>
</gene>
<keyword evidence="3 6" id="KW-0808">Transferase</keyword>
<dbReference type="GO" id="GO:0008170">
    <property type="term" value="F:N-methyltransferase activity"/>
    <property type="evidence" value="ECO:0007669"/>
    <property type="project" value="InterPro"/>
</dbReference>
<accession>A0A426U0E4</accession>
<organism evidence="6 7">
    <name type="scientific">Candidatus Viridilinea halotolerans</name>
    <dbReference type="NCBI Taxonomy" id="2491704"/>
    <lineage>
        <taxon>Bacteria</taxon>
        <taxon>Bacillati</taxon>
        <taxon>Chloroflexota</taxon>
        <taxon>Chloroflexia</taxon>
        <taxon>Chloroflexales</taxon>
        <taxon>Chloroflexineae</taxon>
        <taxon>Oscillochloridaceae</taxon>
        <taxon>Candidatus Viridilinea</taxon>
    </lineage>
</organism>
<dbReference type="InterPro" id="IPR002941">
    <property type="entry name" value="DNA_methylase_N4/N6"/>
</dbReference>
<comment type="similarity">
    <text evidence="1">Belongs to the N(4)/N(6)-methyltransferase family.</text>
</comment>
<dbReference type="InterPro" id="IPR029063">
    <property type="entry name" value="SAM-dependent_MTases_sf"/>
</dbReference>
<dbReference type="GO" id="GO:0032259">
    <property type="term" value="P:methylation"/>
    <property type="evidence" value="ECO:0007669"/>
    <property type="project" value="UniProtKB-KW"/>
</dbReference>
<proteinExistence type="inferred from homology"/>
<comment type="caution">
    <text evidence="6">The sequence shown here is derived from an EMBL/GenBank/DDBJ whole genome shotgun (WGS) entry which is preliminary data.</text>
</comment>
<dbReference type="InterPro" id="IPR002295">
    <property type="entry name" value="N4/N6-MTase_EcoPI_Mod-like"/>
</dbReference>
<dbReference type="Pfam" id="PF01555">
    <property type="entry name" value="N6_N4_Mtase"/>
    <property type="match status" value="1"/>
</dbReference>